<feature type="transmembrane region" description="Helical" evidence="2">
    <location>
        <begin position="264"/>
        <end position="286"/>
    </location>
</feature>
<gene>
    <name evidence="3" type="ORF">HHUB_4208</name>
</gene>
<keyword evidence="4" id="KW-1185">Reference proteome</keyword>
<keyword evidence="2" id="KW-1133">Transmembrane helix</keyword>
<protein>
    <submittedName>
        <fullName evidence="3">Uncharacterized protein</fullName>
    </submittedName>
</protein>
<evidence type="ECO:0000313" key="3">
    <source>
        <dbReference type="EMBL" id="CQH63858.1"/>
    </source>
</evidence>
<feature type="transmembrane region" description="Helical" evidence="2">
    <location>
        <begin position="126"/>
        <end position="143"/>
    </location>
</feature>
<evidence type="ECO:0000313" key="4">
    <source>
        <dbReference type="Proteomes" id="UP000066737"/>
    </source>
</evidence>
<dbReference type="EMBL" id="LN831303">
    <property type="protein sequence ID" value="CQH63858.1"/>
    <property type="molecule type" value="Genomic_DNA"/>
</dbReference>
<feature type="transmembrane region" description="Helical" evidence="2">
    <location>
        <begin position="155"/>
        <end position="175"/>
    </location>
</feature>
<sequence length="290" mass="30693">MSGRNAADTDGQSENGATPRGLQPRVVLALVLVAALGGAWLTHRGQPLATKLLPWATAVTTGALAGGVYWRLVLFDADAFDRAEHRRAVRARWRRLETALVWAVTLSSGAYLVAGTTAPVPGFGRPVVVAGTVAVVACWYGHRRFGDARTNHRKRALRAGVFTGSVAVIAGFAWLETATTTLDWVVRLGHVAALAVWLGGAVWHNFVVLPTIRAHPDAAAAVKSQAHAFRRHLPVVIVVLFATGVYQTGRLVGYSMTALTGTTVGHVVTGKLVVLAALTGLVAINVKKNP</sequence>
<evidence type="ECO:0000256" key="1">
    <source>
        <dbReference type="SAM" id="MobiDB-lite"/>
    </source>
</evidence>
<dbReference type="AlphaFoldDB" id="A0A0U5H6E9"/>
<reference evidence="4" key="1">
    <citation type="journal article" date="2016" name="Environ. Microbiol.">
        <title>The complete genome of a viable archaeum isolated from 123-million-year-old rock salt.</title>
        <authorList>
            <person name="Jaakkola S.T."/>
            <person name="Pfeiffer F."/>
            <person name="Ravantti J.J."/>
            <person name="Guo Q."/>
            <person name="Liu Y."/>
            <person name="Chen X."/>
            <person name="Ma H."/>
            <person name="Yang C."/>
            <person name="Oksanen H.M."/>
            <person name="Bamford D.H."/>
        </authorList>
    </citation>
    <scope>NUCLEOTIDE SEQUENCE</scope>
    <source>
        <strain evidence="4">JI20-1</strain>
        <plasmid evidence="4">Plasmid pSTJ001</plasmid>
    </source>
</reference>
<evidence type="ECO:0000256" key="2">
    <source>
        <dbReference type="SAM" id="Phobius"/>
    </source>
</evidence>
<feature type="transmembrane region" description="Helical" evidence="2">
    <location>
        <begin position="187"/>
        <end position="212"/>
    </location>
</feature>
<dbReference type="KEGG" id="hhb:Hhub_4208"/>
<geneLocation type="plasmid" evidence="4">
    <name>pSTJ001</name>
</geneLocation>
<feature type="transmembrane region" description="Helical" evidence="2">
    <location>
        <begin position="233"/>
        <end position="252"/>
    </location>
</feature>
<feature type="transmembrane region" description="Helical" evidence="2">
    <location>
        <begin position="96"/>
        <end position="114"/>
    </location>
</feature>
<organism evidence="3 4">
    <name type="scientific">Halobacterium hubeiense</name>
    <dbReference type="NCBI Taxonomy" id="1407499"/>
    <lineage>
        <taxon>Archaea</taxon>
        <taxon>Methanobacteriati</taxon>
        <taxon>Methanobacteriota</taxon>
        <taxon>Stenosarchaea group</taxon>
        <taxon>Halobacteria</taxon>
        <taxon>Halobacteriales</taxon>
        <taxon>Halobacteriaceae</taxon>
        <taxon>Halobacterium</taxon>
    </lineage>
</organism>
<feature type="transmembrane region" description="Helical" evidence="2">
    <location>
        <begin position="55"/>
        <end position="75"/>
    </location>
</feature>
<feature type="transmembrane region" description="Helical" evidence="2">
    <location>
        <begin position="26"/>
        <end position="43"/>
    </location>
</feature>
<accession>A0A0U5H6E9</accession>
<dbReference type="Proteomes" id="UP000066737">
    <property type="component" value="Plasmid pSTJ001"/>
</dbReference>
<name>A0A0U5H6E9_9EURY</name>
<keyword evidence="2" id="KW-0472">Membrane</keyword>
<keyword evidence="2" id="KW-0812">Transmembrane</keyword>
<dbReference type="OrthoDB" id="241550at2157"/>
<feature type="region of interest" description="Disordered" evidence="1">
    <location>
        <begin position="1"/>
        <end position="20"/>
    </location>
</feature>
<proteinExistence type="predicted"/>